<evidence type="ECO:0000256" key="1">
    <source>
        <dbReference type="SAM" id="Coils"/>
    </source>
</evidence>
<dbReference type="AlphaFoldDB" id="A0A1Q2SNC6"/>
<feature type="coiled-coil region" evidence="1">
    <location>
        <begin position="132"/>
        <end position="159"/>
    </location>
</feature>
<dbReference type="Pfam" id="PF11172">
    <property type="entry name" value="DUF2959"/>
    <property type="match status" value="1"/>
</dbReference>
<organism evidence="2 3">
    <name type="scientific">Candidatus Nitrosoglobus terrae</name>
    <dbReference type="NCBI Taxonomy" id="1630141"/>
    <lineage>
        <taxon>Bacteria</taxon>
        <taxon>Pseudomonadati</taxon>
        <taxon>Pseudomonadota</taxon>
        <taxon>Gammaproteobacteria</taxon>
        <taxon>Chromatiales</taxon>
        <taxon>Chromatiaceae</taxon>
        <taxon>Candidatus Nitrosoglobus</taxon>
    </lineage>
</organism>
<dbReference type="KEGG" id="ntt:TAO_1264"/>
<evidence type="ECO:0000313" key="3">
    <source>
        <dbReference type="Proteomes" id="UP000243679"/>
    </source>
</evidence>
<dbReference type="EMBL" id="AP014836">
    <property type="protein sequence ID" value="BAW80634.1"/>
    <property type="molecule type" value="Genomic_DNA"/>
</dbReference>
<keyword evidence="3" id="KW-1185">Reference proteome</keyword>
<sequence>MLNIYLNSTTRTLLISSTCVLALGCQTAYYKAMEKFGYQKRDILSYRVEKVRDAQTEAKQQFKSALEQFSSVVNFNGGDLEVLYNKLDGEYQDSKDKAEKVHSRISDVESVAGALFSEWKEEIGEYHDASLRRKSEQQLAQTKVKYEKLLEAMKRAESKMEPVLGTFHDQVLYLKHNLDARAIASLQSDLSTIEANVNQLIKEMESAINEANTFIKTLN</sequence>
<reference evidence="2 3" key="1">
    <citation type="journal article" date="2017" name="ISME J.">
        <title>An acid-tolerant ammonia-oxidizing ?-proteobacterium from soil.</title>
        <authorList>
            <person name="Hayatsu M."/>
            <person name="Tago K."/>
            <person name="Uchiyama I."/>
            <person name="Toyoda A."/>
            <person name="Wang Y."/>
            <person name="Shimomura Y."/>
            <person name="Okubo T."/>
            <person name="Kurisu F."/>
            <person name="Hirono Y."/>
            <person name="Nonaka K."/>
            <person name="Akiyama H."/>
            <person name="Itoh T."/>
            <person name="Takami H."/>
        </authorList>
    </citation>
    <scope>NUCLEOTIDE SEQUENCE [LARGE SCALE GENOMIC DNA]</scope>
    <source>
        <strain evidence="2 3">TAO100</strain>
    </source>
</reference>
<keyword evidence="1" id="KW-0175">Coiled coil</keyword>
<dbReference type="RefSeq" id="WP_096527155.1">
    <property type="nucleotide sequence ID" value="NZ_AP014836.1"/>
</dbReference>
<protein>
    <submittedName>
        <fullName evidence="2">Hypothetical conserved protein</fullName>
    </submittedName>
</protein>
<evidence type="ECO:0000313" key="2">
    <source>
        <dbReference type="EMBL" id="BAW80634.1"/>
    </source>
</evidence>
<accession>A0A1Q2SNC6</accession>
<feature type="coiled-coil region" evidence="1">
    <location>
        <begin position="183"/>
        <end position="210"/>
    </location>
</feature>
<dbReference type="OrthoDB" id="9780401at2"/>
<proteinExistence type="predicted"/>
<name>A0A1Q2SNC6_9GAMM</name>
<dbReference type="InterPro" id="IPR021342">
    <property type="entry name" value="DUF2959"/>
</dbReference>
<dbReference type="Proteomes" id="UP000243679">
    <property type="component" value="Chromosome"/>
</dbReference>
<gene>
    <name evidence="2" type="ORF">TAO_1264</name>
</gene>